<gene>
    <name evidence="8" type="primary">Contig14460.g15405</name>
    <name evidence="8" type="ORF">STYLEM_18934</name>
</gene>
<dbReference type="Proteomes" id="UP000039865">
    <property type="component" value="Unassembled WGS sequence"/>
</dbReference>
<evidence type="ECO:0000256" key="7">
    <source>
        <dbReference type="SAM" id="Phobius"/>
    </source>
</evidence>
<dbReference type="OrthoDB" id="295152at2759"/>
<evidence type="ECO:0000256" key="6">
    <source>
        <dbReference type="SAM" id="MobiDB-lite"/>
    </source>
</evidence>
<evidence type="ECO:0000256" key="1">
    <source>
        <dbReference type="ARBA" id="ARBA00004141"/>
    </source>
</evidence>
<feature type="region of interest" description="Disordered" evidence="6">
    <location>
        <begin position="303"/>
        <end position="360"/>
    </location>
</feature>
<evidence type="ECO:0008006" key="10">
    <source>
        <dbReference type="Google" id="ProtNLM"/>
    </source>
</evidence>
<feature type="transmembrane region" description="Helical" evidence="7">
    <location>
        <begin position="682"/>
        <end position="703"/>
    </location>
</feature>
<dbReference type="PANTHER" id="PTHR28128">
    <property type="entry name" value="GOLGI APPARATUS MEMBRANE PROTEIN TVP15"/>
    <property type="match status" value="1"/>
</dbReference>
<dbReference type="InParanoid" id="A0A078B5J4"/>
<feature type="region of interest" description="Disordered" evidence="6">
    <location>
        <begin position="385"/>
        <end position="430"/>
    </location>
</feature>
<feature type="compositionally biased region" description="Polar residues" evidence="6">
    <location>
        <begin position="408"/>
        <end position="430"/>
    </location>
</feature>
<feature type="compositionally biased region" description="Low complexity" evidence="6">
    <location>
        <begin position="241"/>
        <end position="253"/>
    </location>
</feature>
<feature type="coiled-coil region" evidence="5">
    <location>
        <begin position="122"/>
        <end position="174"/>
    </location>
</feature>
<feature type="compositionally biased region" description="Polar residues" evidence="6">
    <location>
        <begin position="787"/>
        <end position="811"/>
    </location>
</feature>
<feature type="compositionally biased region" description="Acidic residues" evidence="6">
    <location>
        <begin position="776"/>
        <end position="786"/>
    </location>
</feature>
<name>A0A078B5J4_STYLE</name>
<feature type="transmembrane region" description="Helical" evidence="7">
    <location>
        <begin position="715"/>
        <end position="733"/>
    </location>
</feature>
<dbReference type="GO" id="GO:0016020">
    <property type="term" value="C:membrane"/>
    <property type="evidence" value="ECO:0007669"/>
    <property type="project" value="UniProtKB-SubCell"/>
</dbReference>
<evidence type="ECO:0000256" key="2">
    <source>
        <dbReference type="ARBA" id="ARBA00022692"/>
    </source>
</evidence>
<feature type="region of interest" description="Disordered" evidence="6">
    <location>
        <begin position="616"/>
        <end position="641"/>
    </location>
</feature>
<evidence type="ECO:0000313" key="9">
    <source>
        <dbReference type="Proteomes" id="UP000039865"/>
    </source>
</evidence>
<sequence>MMRQIIQPLQHQIKIDKFNEGMFGKERDRLMKFDSLTVLDYIKTSIEILMQMKLEEEKIGGDQNGDKVQRISKKPSTSTQNFDHQSETPQSSSVRSIELPPKEYETQLQQYESEVRNHIKCEQQLKLHIEVLQEKIDELEKEKITMLAEHETLIKELEEKFKQQYREIIIAKDKDLETLQSDLKVAQSKIMHQSQLIEKQKALQIQVQNQQHQHQQLILQHSQNSQTQQQHQNLLNNMNQNSQLAQSSSSQNQRVNTSQSKSPPSHSNIMSSNSKKVKNAQKGKSPYLNDCFYKLIGNASNASGASASNNGQASSNNSSAKSNRKSSQINNNAQDISISEAQPTSIPSKKIKPANQNSLAGNTLQENMKIIAAIQRMRIGNQPGLNLNQGIINPQSQSQQQHKKNKSFSHYGNTSASSAGRSITQSSHYNPSDFQVGANLWSVQDISNISNMNNSFQNERVNQTVDGISNQNNQKMVLIGNNGGRIQIIENLNINSQKNNSQIFQTQQPVDQNQQQLFTRVNHGDVETYQRKKSSKKTKSNKRDNSSHSGRGSSNSHLGQPSSFTNNASMGSNIHHRVYSIDMIENQNEIGNLLAANQQDFQKNFQSNQIIQNASMQRNTVDSKQKKQIQSQIPNQRGRPKSQMADKSIFVRIVRLFNLLSAALMIIDAINRFFDFQRQSDPFFFLLTFYLFGFAALLVMAEIRYKRVIAYVEFLKSRIGKGLYVILVGLLIFDENRKFDMFVGITLFLNGVFNIIVSCMRDEIPDDNLYEKAEMYDPESQTEDLTQDPQTPRQTIEHQPTLQQQQTVKRSPSQKSEEKQQAAKQEVQFVYKLGAEQDKQNIPPAGYSSKQVPNKFSRGQAYQKKK</sequence>
<feature type="compositionally biased region" description="Polar residues" evidence="6">
    <location>
        <begin position="558"/>
        <end position="570"/>
    </location>
</feature>
<comment type="subcellular location">
    <subcellularLocation>
        <location evidence="1">Membrane</location>
        <topology evidence="1">Multi-pass membrane protein</topology>
    </subcellularLocation>
</comment>
<dbReference type="EMBL" id="CCKQ01017881">
    <property type="protein sequence ID" value="CDW89795.1"/>
    <property type="molecule type" value="Genomic_DNA"/>
</dbReference>
<keyword evidence="4 7" id="KW-0472">Membrane</keyword>
<accession>A0A078B5J4</accession>
<keyword evidence="5" id="KW-0175">Coiled coil</keyword>
<feature type="transmembrane region" description="Helical" evidence="7">
    <location>
        <begin position="739"/>
        <end position="757"/>
    </location>
</feature>
<dbReference type="AlphaFoldDB" id="A0A078B5J4"/>
<feature type="region of interest" description="Disordered" evidence="6">
    <location>
        <begin position="60"/>
        <end position="99"/>
    </location>
</feature>
<protein>
    <recommendedName>
        <fullName evidence="10">Transmembrane protein</fullName>
    </recommendedName>
</protein>
<feature type="compositionally biased region" description="Basic residues" evidence="6">
    <location>
        <begin position="531"/>
        <end position="540"/>
    </location>
</feature>
<feature type="compositionally biased region" description="Polar residues" evidence="6">
    <location>
        <begin position="254"/>
        <end position="274"/>
    </location>
</feature>
<proteinExistence type="predicted"/>
<feature type="region of interest" description="Disordered" evidence="6">
    <location>
        <begin position="835"/>
        <end position="866"/>
    </location>
</feature>
<feature type="region of interest" description="Disordered" evidence="6">
    <location>
        <begin position="520"/>
        <end position="570"/>
    </location>
</feature>
<feature type="compositionally biased region" description="Low complexity" evidence="6">
    <location>
        <begin position="547"/>
        <end position="557"/>
    </location>
</feature>
<dbReference type="PANTHER" id="PTHR28128:SF1">
    <property type="entry name" value="GOLGI APPARATUS MEMBRANE PROTEIN TVP15"/>
    <property type="match status" value="1"/>
</dbReference>
<evidence type="ECO:0000313" key="8">
    <source>
        <dbReference type="EMBL" id="CDW89795.1"/>
    </source>
</evidence>
<feature type="compositionally biased region" description="Polar residues" evidence="6">
    <location>
        <begin position="329"/>
        <end position="347"/>
    </location>
</feature>
<evidence type="ECO:0000256" key="4">
    <source>
        <dbReference type="ARBA" id="ARBA00023136"/>
    </source>
</evidence>
<feature type="compositionally biased region" description="Polar residues" evidence="6">
    <location>
        <begin position="385"/>
        <end position="394"/>
    </location>
</feature>
<dbReference type="InterPro" id="IPR013714">
    <property type="entry name" value="Golgi_TVP15"/>
</dbReference>
<keyword evidence="9" id="KW-1185">Reference proteome</keyword>
<feature type="compositionally biased region" description="Polar residues" evidence="6">
    <location>
        <begin position="74"/>
        <end position="95"/>
    </location>
</feature>
<keyword evidence="3 7" id="KW-1133">Transmembrane helix</keyword>
<feature type="region of interest" description="Disordered" evidence="6">
    <location>
        <begin position="241"/>
        <end position="282"/>
    </location>
</feature>
<keyword evidence="2 7" id="KW-0812">Transmembrane</keyword>
<feature type="compositionally biased region" description="Basic and acidic residues" evidence="6">
    <location>
        <begin position="60"/>
        <end position="69"/>
    </location>
</feature>
<feature type="region of interest" description="Disordered" evidence="6">
    <location>
        <begin position="776"/>
        <end position="823"/>
    </location>
</feature>
<evidence type="ECO:0000256" key="5">
    <source>
        <dbReference type="SAM" id="Coils"/>
    </source>
</evidence>
<evidence type="ECO:0000256" key="3">
    <source>
        <dbReference type="ARBA" id="ARBA00022989"/>
    </source>
</evidence>
<organism evidence="8 9">
    <name type="scientific">Stylonychia lemnae</name>
    <name type="common">Ciliate</name>
    <dbReference type="NCBI Taxonomy" id="5949"/>
    <lineage>
        <taxon>Eukaryota</taxon>
        <taxon>Sar</taxon>
        <taxon>Alveolata</taxon>
        <taxon>Ciliophora</taxon>
        <taxon>Intramacronucleata</taxon>
        <taxon>Spirotrichea</taxon>
        <taxon>Stichotrichia</taxon>
        <taxon>Sporadotrichida</taxon>
        <taxon>Oxytrichidae</taxon>
        <taxon>Stylonychinae</taxon>
        <taxon>Stylonychia</taxon>
    </lineage>
</organism>
<feature type="compositionally biased region" description="Low complexity" evidence="6">
    <location>
        <begin position="303"/>
        <end position="328"/>
    </location>
</feature>
<dbReference type="Pfam" id="PF08507">
    <property type="entry name" value="COPI_assoc"/>
    <property type="match status" value="1"/>
</dbReference>
<reference evidence="8 9" key="1">
    <citation type="submission" date="2014-06" db="EMBL/GenBank/DDBJ databases">
        <authorList>
            <person name="Swart Estienne"/>
        </authorList>
    </citation>
    <scope>NUCLEOTIDE SEQUENCE [LARGE SCALE GENOMIC DNA]</scope>
    <source>
        <strain evidence="8 9">130c</strain>
    </source>
</reference>